<dbReference type="EMBL" id="LBWA01000003">
    <property type="protein sequence ID" value="KKQ98375.1"/>
    <property type="molecule type" value="Genomic_DNA"/>
</dbReference>
<evidence type="ECO:0000313" key="3">
    <source>
        <dbReference type="Proteomes" id="UP000034325"/>
    </source>
</evidence>
<dbReference type="AlphaFoldDB" id="A0A0G0MDG1"/>
<sequence>MSTDNQQITSQQQPNVADEQRATSNVDQNTVQALTQLMSELQSVDTKSPDAEQNATSIVDNQGNRIDLNEELKKPSNIRK</sequence>
<name>A0A0G0MDG1_9BACT</name>
<gene>
    <name evidence="2" type="ORF">UT23_C0003G0002</name>
</gene>
<organism evidence="2 3">
    <name type="scientific">Candidatus Woesebacteria bacterium GW2011_GWA1_39_12</name>
    <dbReference type="NCBI Taxonomy" id="1618549"/>
    <lineage>
        <taxon>Bacteria</taxon>
        <taxon>Candidatus Woeseibacteriota</taxon>
    </lineage>
</organism>
<reference evidence="2 3" key="1">
    <citation type="journal article" date="2015" name="Nature">
        <title>rRNA introns, odd ribosomes, and small enigmatic genomes across a large radiation of phyla.</title>
        <authorList>
            <person name="Brown C.T."/>
            <person name="Hug L.A."/>
            <person name="Thomas B.C."/>
            <person name="Sharon I."/>
            <person name="Castelle C.J."/>
            <person name="Singh A."/>
            <person name="Wilkins M.J."/>
            <person name="Williams K.H."/>
            <person name="Banfield J.F."/>
        </authorList>
    </citation>
    <scope>NUCLEOTIDE SEQUENCE [LARGE SCALE GENOMIC DNA]</scope>
</reference>
<feature type="compositionally biased region" description="Polar residues" evidence="1">
    <location>
        <begin position="22"/>
        <end position="64"/>
    </location>
</feature>
<proteinExistence type="predicted"/>
<evidence type="ECO:0000256" key="1">
    <source>
        <dbReference type="SAM" id="MobiDB-lite"/>
    </source>
</evidence>
<protein>
    <submittedName>
        <fullName evidence="2">Uncharacterized protein</fullName>
    </submittedName>
</protein>
<comment type="caution">
    <text evidence="2">The sequence shown here is derived from an EMBL/GenBank/DDBJ whole genome shotgun (WGS) entry which is preliminary data.</text>
</comment>
<feature type="compositionally biased region" description="Polar residues" evidence="1">
    <location>
        <begin position="1"/>
        <end position="15"/>
    </location>
</feature>
<dbReference type="Proteomes" id="UP000034325">
    <property type="component" value="Unassembled WGS sequence"/>
</dbReference>
<evidence type="ECO:0000313" key="2">
    <source>
        <dbReference type="EMBL" id="KKQ98375.1"/>
    </source>
</evidence>
<accession>A0A0G0MDG1</accession>
<feature type="region of interest" description="Disordered" evidence="1">
    <location>
        <begin position="1"/>
        <end position="80"/>
    </location>
</feature>